<comment type="catalytic activity">
    <reaction evidence="1">
        <text>Random hydrolysis of (1-&gt;4)-beta-D-mannosidic linkages in mannans, galactomannans and glucomannans.</text>
        <dbReference type="EC" id="3.2.1.78"/>
    </reaction>
</comment>
<name>A0A420XLL2_9ACTN</name>
<dbReference type="PANTHER" id="PTHR31451">
    <property type="match status" value="1"/>
</dbReference>
<dbReference type="RefSeq" id="WP_183062017.1">
    <property type="nucleotide sequence ID" value="NZ_RBWV01000014.1"/>
</dbReference>
<dbReference type="AlphaFoldDB" id="A0A420XLL2"/>
<keyword evidence="4 5" id="KW-0326">Glycosidase</keyword>
<comment type="caution">
    <text evidence="9">The sequence shown here is derived from an EMBL/GenBank/DDBJ whole genome shotgun (WGS) entry which is preliminary data.</text>
</comment>
<evidence type="ECO:0000256" key="7">
    <source>
        <dbReference type="SAM" id="SignalP"/>
    </source>
</evidence>
<evidence type="ECO:0000256" key="3">
    <source>
        <dbReference type="ARBA" id="ARBA00022801"/>
    </source>
</evidence>
<protein>
    <recommendedName>
        <fullName evidence="2">mannan endo-1,4-beta-mannosidase</fullName>
        <ecNumber evidence="2">3.2.1.78</ecNumber>
    </recommendedName>
</protein>
<comment type="similarity">
    <text evidence="5">Belongs to the glycosyl hydrolase 5 (cellulase A) family.</text>
</comment>
<dbReference type="InterPro" id="IPR045053">
    <property type="entry name" value="MAN-like"/>
</dbReference>
<feature type="domain" description="Glycoside hydrolase family 5" evidence="8">
    <location>
        <begin position="82"/>
        <end position="360"/>
    </location>
</feature>
<dbReference type="EMBL" id="RBWV01000014">
    <property type="protein sequence ID" value="RKS71306.1"/>
    <property type="molecule type" value="Genomic_DNA"/>
</dbReference>
<keyword evidence="3 5" id="KW-0378">Hydrolase</keyword>
<dbReference type="GO" id="GO:0000272">
    <property type="term" value="P:polysaccharide catabolic process"/>
    <property type="evidence" value="ECO:0007669"/>
    <property type="project" value="InterPro"/>
</dbReference>
<evidence type="ECO:0000313" key="10">
    <source>
        <dbReference type="Proteomes" id="UP000281955"/>
    </source>
</evidence>
<feature type="chain" id="PRO_5019425395" description="mannan endo-1,4-beta-mannosidase" evidence="7">
    <location>
        <begin position="32"/>
        <end position="391"/>
    </location>
</feature>
<dbReference type="InterPro" id="IPR017853">
    <property type="entry name" value="GH"/>
</dbReference>
<evidence type="ECO:0000256" key="6">
    <source>
        <dbReference type="SAM" id="MobiDB-lite"/>
    </source>
</evidence>
<sequence>MPERYAAARRTRRLRLVVTCLLVALLGTSLAACSGRHSGWVSRQGDGFRLDGAPFRFVGFNLYDAAATDSYSCHPQTALDASQLASAFTRIHDSGATVVRFWAYQTYTRGGTYWAGVDKVVEAARDAGLHLLPVLEDGPGDCTTGPAHTPKSSYEGDTWYTEGYKHPYGTASLSFRDYAARVVTHYRDEPVILGWSMVNEADTSARDADGRSALVDFAQDVGAVVKSHDSRHLLTVGTQSNGAPGASGTDFSDVYQTDTVDFAEVHDWGRWGDDTVPMPGSSDGTTPPSPEDGQCTRTDSKIGCSFARAQVLGKPLVVGEAGISAATDAERQRRADLLLAKMRAAFAAGADGYLVWQLNTEPTDSYDVLLGSDDPLFGVLEAVGAAESGRD</sequence>
<dbReference type="InParanoid" id="A0A420XLL2"/>
<feature type="region of interest" description="Disordered" evidence="6">
    <location>
        <begin position="273"/>
        <end position="296"/>
    </location>
</feature>
<evidence type="ECO:0000256" key="1">
    <source>
        <dbReference type="ARBA" id="ARBA00001678"/>
    </source>
</evidence>
<evidence type="ECO:0000256" key="4">
    <source>
        <dbReference type="ARBA" id="ARBA00023295"/>
    </source>
</evidence>
<feature type="signal peptide" evidence="7">
    <location>
        <begin position="1"/>
        <end position="31"/>
    </location>
</feature>
<dbReference type="Pfam" id="PF00150">
    <property type="entry name" value="Cellulase"/>
    <property type="match status" value="1"/>
</dbReference>
<proteinExistence type="inferred from homology"/>
<dbReference type="Gene3D" id="3.20.20.80">
    <property type="entry name" value="Glycosidases"/>
    <property type="match status" value="1"/>
</dbReference>
<dbReference type="InterPro" id="IPR001547">
    <property type="entry name" value="Glyco_hydro_5"/>
</dbReference>
<accession>A0A420XLL2</accession>
<organism evidence="9 10">
    <name type="scientific">Motilibacter peucedani</name>
    <dbReference type="NCBI Taxonomy" id="598650"/>
    <lineage>
        <taxon>Bacteria</taxon>
        <taxon>Bacillati</taxon>
        <taxon>Actinomycetota</taxon>
        <taxon>Actinomycetes</taxon>
        <taxon>Motilibacterales</taxon>
        <taxon>Motilibacteraceae</taxon>
        <taxon>Motilibacter</taxon>
    </lineage>
</organism>
<dbReference type="Proteomes" id="UP000281955">
    <property type="component" value="Unassembled WGS sequence"/>
</dbReference>
<evidence type="ECO:0000256" key="5">
    <source>
        <dbReference type="RuleBase" id="RU361153"/>
    </source>
</evidence>
<keyword evidence="10" id="KW-1185">Reference proteome</keyword>
<evidence type="ECO:0000313" key="9">
    <source>
        <dbReference type="EMBL" id="RKS71306.1"/>
    </source>
</evidence>
<dbReference type="SUPFAM" id="SSF51445">
    <property type="entry name" value="(Trans)glycosidases"/>
    <property type="match status" value="1"/>
</dbReference>
<feature type="compositionally biased region" description="Low complexity" evidence="6">
    <location>
        <begin position="277"/>
        <end position="286"/>
    </location>
</feature>
<keyword evidence="7" id="KW-0732">Signal</keyword>
<dbReference type="PROSITE" id="PS51257">
    <property type="entry name" value="PROKAR_LIPOPROTEIN"/>
    <property type="match status" value="1"/>
</dbReference>
<dbReference type="EC" id="3.2.1.78" evidence="2"/>
<gene>
    <name evidence="9" type="ORF">CLV35_3102</name>
</gene>
<dbReference type="GO" id="GO:0004553">
    <property type="term" value="F:hydrolase activity, hydrolyzing O-glycosyl compounds"/>
    <property type="evidence" value="ECO:0007669"/>
    <property type="project" value="InterPro"/>
</dbReference>
<evidence type="ECO:0000256" key="2">
    <source>
        <dbReference type="ARBA" id="ARBA00012706"/>
    </source>
</evidence>
<reference evidence="9 10" key="1">
    <citation type="submission" date="2018-10" db="EMBL/GenBank/DDBJ databases">
        <title>Genomic Encyclopedia of Archaeal and Bacterial Type Strains, Phase II (KMG-II): from individual species to whole genera.</title>
        <authorList>
            <person name="Goeker M."/>
        </authorList>
    </citation>
    <scope>NUCLEOTIDE SEQUENCE [LARGE SCALE GENOMIC DNA]</scope>
    <source>
        <strain evidence="9 10">RP-AC37</strain>
    </source>
</reference>
<evidence type="ECO:0000259" key="8">
    <source>
        <dbReference type="Pfam" id="PF00150"/>
    </source>
</evidence>